<dbReference type="InterPro" id="IPR035093">
    <property type="entry name" value="RelE/ParE_toxin_dom_sf"/>
</dbReference>
<keyword evidence="1" id="KW-1277">Toxin-antitoxin system</keyword>
<comment type="caution">
    <text evidence="2">The sequence shown here is derived from an EMBL/GenBank/DDBJ whole genome shotgun (WGS) entry which is preliminary data.</text>
</comment>
<dbReference type="EMBL" id="SJPQ01000001">
    <property type="protein sequence ID" value="TWT89949.1"/>
    <property type="molecule type" value="Genomic_DNA"/>
</dbReference>
<reference evidence="2 3" key="1">
    <citation type="submission" date="2019-02" db="EMBL/GenBank/DDBJ databases">
        <title>Deep-cultivation of Planctomycetes and their phenomic and genomic characterization uncovers novel biology.</title>
        <authorList>
            <person name="Wiegand S."/>
            <person name="Jogler M."/>
            <person name="Boedeker C."/>
            <person name="Pinto D."/>
            <person name="Vollmers J."/>
            <person name="Rivas-Marin E."/>
            <person name="Kohn T."/>
            <person name="Peeters S.H."/>
            <person name="Heuer A."/>
            <person name="Rast P."/>
            <person name="Oberbeckmann S."/>
            <person name="Bunk B."/>
            <person name="Jeske O."/>
            <person name="Meyerdierks A."/>
            <person name="Storesund J.E."/>
            <person name="Kallscheuer N."/>
            <person name="Luecker S."/>
            <person name="Lage O.M."/>
            <person name="Pohl T."/>
            <person name="Merkel B.J."/>
            <person name="Hornburger P."/>
            <person name="Mueller R.-W."/>
            <person name="Bruemmer F."/>
            <person name="Labrenz M."/>
            <person name="Spormann A.M."/>
            <person name="Op Den Camp H."/>
            <person name="Overmann J."/>
            <person name="Amann R."/>
            <person name="Jetten M.S.M."/>
            <person name="Mascher T."/>
            <person name="Medema M.H."/>
            <person name="Devos D.P."/>
            <person name="Kaster A.-K."/>
            <person name="Ovreas L."/>
            <person name="Rohde M."/>
            <person name="Galperin M.Y."/>
            <person name="Jogler C."/>
        </authorList>
    </citation>
    <scope>NUCLEOTIDE SEQUENCE [LARGE SCALE GENOMIC DNA]</scope>
    <source>
        <strain evidence="2 3">Mal64</strain>
    </source>
</reference>
<dbReference type="RefSeq" id="WP_231993617.1">
    <property type="nucleotide sequence ID" value="NZ_SJPQ01000001.1"/>
</dbReference>
<keyword evidence="3" id="KW-1185">Reference proteome</keyword>
<dbReference type="InterPro" id="IPR007712">
    <property type="entry name" value="RelE/ParE_toxin"/>
</dbReference>
<evidence type="ECO:0000256" key="1">
    <source>
        <dbReference type="ARBA" id="ARBA00022649"/>
    </source>
</evidence>
<protein>
    <submittedName>
        <fullName evidence="2">Plasmid stabilization system protein</fullName>
    </submittedName>
</protein>
<name>A0A5C5ZR31_9BACT</name>
<evidence type="ECO:0000313" key="2">
    <source>
        <dbReference type="EMBL" id="TWT89949.1"/>
    </source>
</evidence>
<proteinExistence type="predicted"/>
<dbReference type="Pfam" id="PF05016">
    <property type="entry name" value="ParE_toxin"/>
    <property type="match status" value="1"/>
</dbReference>
<dbReference type="Proteomes" id="UP000315440">
    <property type="component" value="Unassembled WGS sequence"/>
</dbReference>
<accession>A0A5C5ZR31</accession>
<organism evidence="2 3">
    <name type="scientific">Pseudobythopirellula maris</name>
    <dbReference type="NCBI Taxonomy" id="2527991"/>
    <lineage>
        <taxon>Bacteria</taxon>
        <taxon>Pseudomonadati</taxon>
        <taxon>Planctomycetota</taxon>
        <taxon>Planctomycetia</taxon>
        <taxon>Pirellulales</taxon>
        <taxon>Lacipirellulaceae</taxon>
        <taxon>Pseudobythopirellula</taxon>
    </lineage>
</organism>
<evidence type="ECO:0000313" key="3">
    <source>
        <dbReference type="Proteomes" id="UP000315440"/>
    </source>
</evidence>
<dbReference type="AlphaFoldDB" id="A0A5C5ZR31"/>
<gene>
    <name evidence="2" type="ORF">Mal64_03310</name>
</gene>
<dbReference type="Gene3D" id="3.30.2310.20">
    <property type="entry name" value="RelE-like"/>
    <property type="match status" value="1"/>
</dbReference>
<sequence>MLVVHPLAREEMARAIDYYAAISEELATQIADEIDALLEEVESAPLRWSYYEPLIHHQRWRRRIAAGFPYLLIYEVAADHIRIVAFPHVAMQPGYWADR</sequence>